<dbReference type="InterPro" id="IPR055647">
    <property type="entry name" value="DUF7223"/>
</dbReference>
<protein>
    <submittedName>
        <fullName evidence="4">Uncharacterized protein</fullName>
    </submittedName>
</protein>
<evidence type="ECO:0000259" key="3">
    <source>
        <dbReference type="Pfam" id="PF23865"/>
    </source>
</evidence>
<gene>
    <name evidence="4" type="ORF">GP486_000025</name>
</gene>
<sequence length="467" mass="50807">MLLAIIYLVLILPFAILAQEHVDRAPTSLVLKPLYKRSADEIDLSSLNLQEQESFLYGSPGDGDSYTVANMTMYTGDGELIISMERFAGMLKSVECGDNIVLVFNTEAAFQYAIHAWDWVNEQTNHSFLMISNHPACGPDSQRQPYYVYGVHYDELNFTVYLHAIKRSWSEVAHTFDLNIGQAGPPSELRPRQQQSNDNSVTWNLAGNFQHDLFTVNASGINVGVSCQSCGVTGSVVVGWSIIYENFIPQDIVFTVQPKKFLASVVLGLSLSGETVGPSFSKEVKLSVPIAGLQILDIANLGPTFDLAFGFSASAVSGALQMSYGLTAALADDAILTMDLLNPGKSKFSGWAPHVNQVPLDVSGEISASIEAYIQEALGISISVLGNGYEASLDMKLPDYSTTLKLVNDPNGGVCKNKQDTRGVDFNAQLGLNLFISVDRENGGGNLLSFPLYVRPFLSYCDHRGRG</sequence>
<keyword evidence="5" id="KW-1185">Reference proteome</keyword>
<feature type="domain" description="DUF7223" evidence="3">
    <location>
        <begin position="204"/>
        <end position="435"/>
    </location>
</feature>
<feature type="chain" id="PRO_5040115009" evidence="1">
    <location>
        <begin position="19"/>
        <end position="467"/>
    </location>
</feature>
<dbReference type="Pfam" id="PF23865">
    <property type="entry name" value="DUF7223"/>
    <property type="match status" value="1"/>
</dbReference>
<evidence type="ECO:0000259" key="2">
    <source>
        <dbReference type="Pfam" id="PF22974"/>
    </source>
</evidence>
<evidence type="ECO:0000313" key="4">
    <source>
        <dbReference type="EMBL" id="KAH0569269.1"/>
    </source>
</evidence>
<organism evidence="4 5">
    <name type="scientific">Trichoglossum hirsutum</name>
    <dbReference type="NCBI Taxonomy" id="265104"/>
    <lineage>
        <taxon>Eukaryota</taxon>
        <taxon>Fungi</taxon>
        <taxon>Dikarya</taxon>
        <taxon>Ascomycota</taxon>
        <taxon>Pezizomycotina</taxon>
        <taxon>Geoglossomycetes</taxon>
        <taxon>Geoglossales</taxon>
        <taxon>Geoglossaceae</taxon>
        <taxon>Trichoglossum</taxon>
    </lineage>
</organism>
<feature type="domain" description="DUF7029" evidence="2">
    <location>
        <begin position="76"/>
        <end position="177"/>
    </location>
</feature>
<dbReference type="EMBL" id="JAGHQM010000001">
    <property type="protein sequence ID" value="KAH0569269.1"/>
    <property type="molecule type" value="Genomic_DNA"/>
</dbReference>
<dbReference type="Pfam" id="PF22974">
    <property type="entry name" value="DUF7029"/>
    <property type="match status" value="1"/>
</dbReference>
<dbReference type="Proteomes" id="UP000750711">
    <property type="component" value="Unassembled WGS sequence"/>
</dbReference>
<name>A0A9P8RTZ3_9PEZI</name>
<dbReference type="AlphaFoldDB" id="A0A9P8RTZ3"/>
<accession>A0A9P8RTZ3</accession>
<evidence type="ECO:0000313" key="5">
    <source>
        <dbReference type="Proteomes" id="UP000750711"/>
    </source>
</evidence>
<keyword evidence="1" id="KW-0732">Signal</keyword>
<reference evidence="4" key="1">
    <citation type="submission" date="2021-03" db="EMBL/GenBank/DDBJ databases">
        <title>Comparative genomics and phylogenomic investigation of the class Geoglossomycetes provide insights into ecological specialization and systematics.</title>
        <authorList>
            <person name="Melie T."/>
            <person name="Pirro S."/>
            <person name="Miller A.N."/>
            <person name="Quandt A."/>
        </authorList>
    </citation>
    <scope>NUCLEOTIDE SEQUENCE</scope>
    <source>
        <strain evidence="4">CAQ_001_2017</strain>
    </source>
</reference>
<dbReference type="InterPro" id="IPR054293">
    <property type="entry name" value="DUF7029"/>
</dbReference>
<feature type="signal peptide" evidence="1">
    <location>
        <begin position="1"/>
        <end position="18"/>
    </location>
</feature>
<evidence type="ECO:0000256" key="1">
    <source>
        <dbReference type="SAM" id="SignalP"/>
    </source>
</evidence>
<comment type="caution">
    <text evidence="4">The sequence shown here is derived from an EMBL/GenBank/DDBJ whole genome shotgun (WGS) entry which is preliminary data.</text>
</comment>
<proteinExistence type="predicted"/>